<dbReference type="EMBL" id="OD566744">
    <property type="protein sequence ID" value="CAD7444563.1"/>
    <property type="molecule type" value="Genomic_DNA"/>
</dbReference>
<protein>
    <submittedName>
        <fullName evidence="2">Uncharacterized protein</fullName>
    </submittedName>
</protein>
<evidence type="ECO:0000313" key="2">
    <source>
        <dbReference type="EMBL" id="CAD7444563.1"/>
    </source>
</evidence>
<name>A0A7R9I2X0_9NEOP</name>
<dbReference type="AlphaFoldDB" id="A0A7R9I2X0"/>
<feature type="compositionally biased region" description="Low complexity" evidence="1">
    <location>
        <begin position="243"/>
        <end position="259"/>
    </location>
</feature>
<feature type="region of interest" description="Disordered" evidence="1">
    <location>
        <begin position="243"/>
        <end position="297"/>
    </location>
</feature>
<feature type="compositionally biased region" description="Pro residues" evidence="1">
    <location>
        <begin position="380"/>
        <end position="390"/>
    </location>
</feature>
<proteinExistence type="predicted"/>
<accession>A0A7R9I2X0</accession>
<feature type="compositionally biased region" description="Basic residues" evidence="1">
    <location>
        <begin position="273"/>
        <end position="294"/>
    </location>
</feature>
<feature type="region of interest" description="Disordered" evidence="1">
    <location>
        <begin position="337"/>
        <end position="365"/>
    </location>
</feature>
<sequence>MWGRRYAVFHHRQLQHGANDHSGVKAVVVEALVVTRRNISLSVRPENDFFTRSSRTVLQQLESQVALNLEIQSQYLVDLSQRNYIMVANHGPDSLARFRSAAQNYKAEIDNVNGVPEHGMSKAVNGEGGGWGEGACWFGLDSTNRSQQSSASDERKVTCQKTDAFLPPHQKASKLRFVSSVELRHSSGMKCYLYVMVVVIDVKMVTIHSLSGCFCGEANVRQFMMNHNVAEIRGTFDCDACSTGETSTTPLSPSSPADDSSGEMGGNQGNKPRLQRSKAQSRKTFRLRKSRKSHIQVSHIKVEPQELPTVGGQQPPTQQPVMELSVTGIPTPRAHRFTTRQTRSADSKLPDSSWDEVSQTSSTSGYHESYSLLMMTLESPPTPAAAPPLASPDIHDLPSTSSATPNYVVAEGSSPDSSINSTGGEDTALLCRNERTSSQHSLLMVFETEDENTLI</sequence>
<feature type="compositionally biased region" description="Polar residues" evidence="1">
    <location>
        <begin position="414"/>
        <end position="424"/>
    </location>
</feature>
<gene>
    <name evidence="2" type="ORF">TBIB3V08_LOCUS6938</name>
</gene>
<feature type="compositionally biased region" description="Polar residues" evidence="1">
    <location>
        <begin position="355"/>
        <end position="365"/>
    </location>
</feature>
<feature type="region of interest" description="Disordered" evidence="1">
    <location>
        <begin position="380"/>
        <end position="425"/>
    </location>
</feature>
<evidence type="ECO:0000256" key="1">
    <source>
        <dbReference type="SAM" id="MobiDB-lite"/>
    </source>
</evidence>
<reference evidence="2" key="1">
    <citation type="submission" date="2020-11" db="EMBL/GenBank/DDBJ databases">
        <authorList>
            <person name="Tran Van P."/>
        </authorList>
    </citation>
    <scope>NUCLEOTIDE SEQUENCE</scope>
</reference>
<organism evidence="2">
    <name type="scientific">Timema bartmani</name>
    <dbReference type="NCBI Taxonomy" id="61472"/>
    <lineage>
        <taxon>Eukaryota</taxon>
        <taxon>Metazoa</taxon>
        <taxon>Ecdysozoa</taxon>
        <taxon>Arthropoda</taxon>
        <taxon>Hexapoda</taxon>
        <taxon>Insecta</taxon>
        <taxon>Pterygota</taxon>
        <taxon>Neoptera</taxon>
        <taxon>Polyneoptera</taxon>
        <taxon>Phasmatodea</taxon>
        <taxon>Timematodea</taxon>
        <taxon>Timematoidea</taxon>
        <taxon>Timematidae</taxon>
        <taxon>Timema</taxon>
    </lineage>
</organism>